<evidence type="ECO:0008006" key="5">
    <source>
        <dbReference type="Google" id="ProtNLM"/>
    </source>
</evidence>
<feature type="region of interest" description="Disordered" evidence="2">
    <location>
        <begin position="81"/>
        <end position="103"/>
    </location>
</feature>
<dbReference type="SUPFAM" id="SSF81901">
    <property type="entry name" value="HCP-like"/>
    <property type="match status" value="1"/>
</dbReference>
<proteinExistence type="inferred from homology"/>
<gene>
    <name evidence="3" type="ORF">BG015_011105</name>
</gene>
<dbReference type="InterPro" id="IPR011990">
    <property type="entry name" value="TPR-like_helical_dom_sf"/>
</dbReference>
<comment type="similarity">
    <text evidence="1">Belongs to the sel-1 family.</text>
</comment>
<dbReference type="PANTHER" id="PTHR11102:SF160">
    <property type="entry name" value="ERAD-ASSOCIATED E3 UBIQUITIN-PROTEIN LIGASE COMPONENT HRD3"/>
    <property type="match status" value="1"/>
</dbReference>
<evidence type="ECO:0000256" key="1">
    <source>
        <dbReference type="ARBA" id="ARBA00038101"/>
    </source>
</evidence>
<reference evidence="3" key="1">
    <citation type="journal article" date="2020" name="Fungal Divers.">
        <title>Resolving the Mortierellaceae phylogeny through synthesis of multi-gene phylogenetics and phylogenomics.</title>
        <authorList>
            <person name="Vandepol N."/>
            <person name="Liber J."/>
            <person name="Desiro A."/>
            <person name="Na H."/>
            <person name="Kennedy M."/>
            <person name="Barry K."/>
            <person name="Grigoriev I.V."/>
            <person name="Miller A.N."/>
            <person name="O'Donnell K."/>
            <person name="Stajich J.E."/>
            <person name="Bonito G."/>
        </authorList>
    </citation>
    <scope>NUCLEOTIDE SEQUENCE</scope>
    <source>
        <strain evidence="3">NRRL 6426</strain>
    </source>
</reference>
<evidence type="ECO:0000313" key="4">
    <source>
        <dbReference type="Proteomes" id="UP000748756"/>
    </source>
</evidence>
<dbReference type="InterPro" id="IPR006597">
    <property type="entry name" value="Sel1-like"/>
</dbReference>
<dbReference type="PANTHER" id="PTHR11102">
    <property type="entry name" value="SEL-1-LIKE PROTEIN"/>
    <property type="match status" value="1"/>
</dbReference>
<dbReference type="InterPro" id="IPR050767">
    <property type="entry name" value="Sel1_AlgK"/>
</dbReference>
<accession>A0A9P5RVL5</accession>
<dbReference type="OrthoDB" id="2384430at2759"/>
<organism evidence="3 4">
    <name type="scientific">Linnemannia schmuckeri</name>
    <dbReference type="NCBI Taxonomy" id="64567"/>
    <lineage>
        <taxon>Eukaryota</taxon>
        <taxon>Fungi</taxon>
        <taxon>Fungi incertae sedis</taxon>
        <taxon>Mucoromycota</taxon>
        <taxon>Mortierellomycotina</taxon>
        <taxon>Mortierellomycetes</taxon>
        <taxon>Mortierellales</taxon>
        <taxon>Mortierellaceae</taxon>
        <taxon>Linnemannia</taxon>
    </lineage>
</organism>
<feature type="compositionally biased region" description="Basic and acidic residues" evidence="2">
    <location>
        <begin position="23"/>
        <end position="35"/>
    </location>
</feature>
<evidence type="ECO:0000313" key="3">
    <source>
        <dbReference type="EMBL" id="KAF9147288.1"/>
    </source>
</evidence>
<sequence length="175" mass="19324">MELSPYVDYSLKVPLSPTSSMPYRDRQDKIQRRTEVPSTTTYRSAEKPVSPTTTSEKAPVLRGPQDAESYWLIPQVTTKTPTDSIKKLQNPQEHASAGSNNVSPMMIEASRGDMTAQVALGDMYRDGRGVNQDYRTSVDWYRKAAEQGHVGAQANVGAAYEQGLGVPQDDDKTVK</sequence>
<dbReference type="Proteomes" id="UP000748756">
    <property type="component" value="Unassembled WGS sequence"/>
</dbReference>
<name>A0A9P5RVL5_9FUNG</name>
<feature type="region of interest" description="Disordered" evidence="2">
    <location>
        <begin position="1"/>
        <end position="67"/>
    </location>
</feature>
<protein>
    <recommendedName>
        <fullName evidence="5">HCP-like protein</fullName>
    </recommendedName>
</protein>
<dbReference type="AlphaFoldDB" id="A0A9P5RVL5"/>
<keyword evidence="4" id="KW-1185">Reference proteome</keyword>
<comment type="caution">
    <text evidence="3">The sequence shown here is derived from an EMBL/GenBank/DDBJ whole genome shotgun (WGS) entry which is preliminary data.</text>
</comment>
<dbReference type="SMART" id="SM00671">
    <property type="entry name" value="SEL1"/>
    <property type="match status" value="1"/>
</dbReference>
<evidence type="ECO:0000256" key="2">
    <source>
        <dbReference type="SAM" id="MobiDB-lite"/>
    </source>
</evidence>
<dbReference type="EMBL" id="JAAAUQ010000836">
    <property type="protein sequence ID" value="KAF9147288.1"/>
    <property type="molecule type" value="Genomic_DNA"/>
</dbReference>
<dbReference type="Gene3D" id="1.25.40.10">
    <property type="entry name" value="Tetratricopeptide repeat domain"/>
    <property type="match status" value="1"/>
</dbReference>
<dbReference type="Pfam" id="PF08238">
    <property type="entry name" value="Sel1"/>
    <property type="match status" value="2"/>
</dbReference>